<dbReference type="EMBL" id="CP033968">
    <property type="protein sequence ID" value="AZG12183.1"/>
    <property type="molecule type" value="Genomic_DNA"/>
</dbReference>
<sequence length="189" mass="20865">MAKATPLPVKVAIYHRIISGDISRVVAKDFRISQPTALKYANDVIEKLRGLSEIESTPSLRTFLARSLKTQSFQYADAPDVKALLEPILQPYLADAENIDYAEREGADHALSTRVSPTTFERFQVIVGQMAVERPDITPSAHLREIIEAYCEQGIVPAPTVSISDPKQARDTIVNAVTDLLRDLGYTGL</sequence>
<protein>
    <submittedName>
        <fullName evidence="1">Uncharacterized protein</fullName>
    </submittedName>
</protein>
<dbReference type="KEGG" id="cpau:EHF44_01580"/>
<keyword evidence="1" id="KW-0614">Plasmid</keyword>
<proteinExistence type="predicted"/>
<name>A0A3G8GVF6_9BURK</name>
<organism evidence="1 2">
    <name type="scientific">Cupriavidus pauculus</name>
    <dbReference type="NCBI Taxonomy" id="82633"/>
    <lineage>
        <taxon>Bacteria</taxon>
        <taxon>Pseudomonadati</taxon>
        <taxon>Pseudomonadota</taxon>
        <taxon>Betaproteobacteria</taxon>
        <taxon>Burkholderiales</taxon>
        <taxon>Burkholderiaceae</taxon>
        <taxon>Cupriavidus</taxon>
    </lineage>
</organism>
<evidence type="ECO:0000313" key="2">
    <source>
        <dbReference type="Proteomes" id="UP000270411"/>
    </source>
</evidence>
<dbReference type="Proteomes" id="UP000270411">
    <property type="component" value="Plasmid unnamed1"/>
</dbReference>
<dbReference type="OrthoDB" id="6942170at2"/>
<dbReference type="AlphaFoldDB" id="A0A3G8GVF6"/>
<reference evidence="2" key="1">
    <citation type="submission" date="2018-11" db="EMBL/GenBank/DDBJ databases">
        <title>FDA dAtabase for Regulatory Grade micrObial Sequences (FDA-ARGOS): Supporting development and validation of Infectious Disease Dx tests.</title>
        <authorList>
            <person name="Goldberg B."/>
            <person name="Campos J."/>
            <person name="Tallon L."/>
            <person name="Sadzewicz L."/>
            <person name="Zhao X."/>
            <person name="Vavikolanu K."/>
            <person name="Mehta A."/>
            <person name="Aluvathingal J."/>
            <person name="Nadendla S."/>
            <person name="Geyer C."/>
            <person name="Nandy P."/>
            <person name="Yan Y."/>
            <person name="Sichtig H."/>
        </authorList>
    </citation>
    <scope>NUCLEOTIDE SEQUENCE [LARGE SCALE GENOMIC DNA]</scope>
    <source>
        <strain evidence="2">FDAARGOS_614</strain>
        <plasmid evidence="2">unnamed1</plasmid>
    </source>
</reference>
<accession>A0A3G8GVF6</accession>
<gene>
    <name evidence="1" type="ORF">EHF44_01580</name>
</gene>
<evidence type="ECO:0000313" key="1">
    <source>
        <dbReference type="EMBL" id="AZG12183.1"/>
    </source>
</evidence>
<geneLocation type="plasmid" evidence="1">
    <name>unnamed1</name>
</geneLocation>
<dbReference type="GeneID" id="60825016"/>
<dbReference type="RefSeq" id="WP_017513774.1">
    <property type="nucleotide sequence ID" value="NZ_CP033968.1"/>
</dbReference>